<proteinExistence type="predicted"/>
<dbReference type="EMBL" id="VOBQ01000015">
    <property type="protein sequence ID" value="TWO69428.1"/>
    <property type="molecule type" value="Genomic_DNA"/>
</dbReference>
<feature type="signal peptide" evidence="1">
    <location>
        <begin position="1"/>
        <end position="21"/>
    </location>
</feature>
<evidence type="ECO:0000256" key="1">
    <source>
        <dbReference type="SAM" id="SignalP"/>
    </source>
</evidence>
<dbReference type="InterPro" id="IPR051532">
    <property type="entry name" value="Ester_Hydrolysis_Enzymes"/>
</dbReference>
<accession>A0A562ZM75</accession>
<feature type="domain" description="SGNH hydrolase-type esterase" evidence="2">
    <location>
        <begin position="37"/>
        <end position="194"/>
    </location>
</feature>
<dbReference type="Pfam" id="PF13472">
    <property type="entry name" value="Lipase_GDSL_2"/>
    <property type="match status" value="1"/>
</dbReference>
<evidence type="ECO:0000313" key="4">
    <source>
        <dbReference type="Proteomes" id="UP000318199"/>
    </source>
</evidence>
<dbReference type="PANTHER" id="PTHR30383:SF24">
    <property type="entry name" value="THIOESTERASE 1_PROTEASE 1_LYSOPHOSPHOLIPASE L1"/>
    <property type="match status" value="1"/>
</dbReference>
<dbReference type="GO" id="GO:0004622">
    <property type="term" value="F:phosphatidylcholine lysophospholipase activity"/>
    <property type="evidence" value="ECO:0007669"/>
    <property type="project" value="TreeGrafter"/>
</dbReference>
<evidence type="ECO:0000313" key="3">
    <source>
        <dbReference type="EMBL" id="TWO69428.1"/>
    </source>
</evidence>
<dbReference type="Gene3D" id="3.40.50.1110">
    <property type="entry name" value="SGNH hydrolase"/>
    <property type="match status" value="1"/>
</dbReference>
<name>A0A562ZM75_9BURK</name>
<dbReference type="InterPro" id="IPR006311">
    <property type="entry name" value="TAT_signal"/>
</dbReference>
<protein>
    <submittedName>
        <fullName evidence="3">Arylesterase</fullName>
    </submittedName>
</protein>
<comment type="caution">
    <text evidence="3">The sequence shown here is derived from an EMBL/GenBank/DDBJ whole genome shotgun (WGS) entry which is preliminary data.</text>
</comment>
<reference evidence="3 4" key="1">
    <citation type="submission" date="2019-07" db="EMBL/GenBank/DDBJ databases">
        <title>Caenimonas sedimenti sp. nov., isolated from activated sludge.</title>
        <authorList>
            <person name="Xu J."/>
        </authorList>
    </citation>
    <scope>NUCLEOTIDE SEQUENCE [LARGE SCALE GENOMIC DNA]</scope>
    <source>
        <strain evidence="3 4">HX-9-20</strain>
    </source>
</reference>
<dbReference type="RefSeq" id="WP_145894686.1">
    <property type="nucleotide sequence ID" value="NZ_VOBQ01000015.1"/>
</dbReference>
<dbReference type="AlphaFoldDB" id="A0A562ZM75"/>
<feature type="chain" id="PRO_5021732390" evidence="1">
    <location>
        <begin position="22"/>
        <end position="210"/>
    </location>
</feature>
<evidence type="ECO:0000259" key="2">
    <source>
        <dbReference type="Pfam" id="PF13472"/>
    </source>
</evidence>
<dbReference type="PROSITE" id="PS51318">
    <property type="entry name" value="TAT"/>
    <property type="match status" value="1"/>
</dbReference>
<dbReference type="PROSITE" id="PS51257">
    <property type="entry name" value="PROKAR_LIPOPROTEIN"/>
    <property type="match status" value="1"/>
</dbReference>
<keyword evidence="4" id="KW-1185">Reference proteome</keyword>
<sequence>MPWNRRIFLTAAAAASLAACSKQPKLSALPAGAPVLALGDSITFGTGATPETSYPTVLAKLTGWNIVNAGVPGDTSLAALKRLPALLQEHAPRLVLVSIGGNDFLRGVQESETRTNVRAICQQCAAAGAQVVLVAIPGFSALAAATRSLSDHALYAELAQELKIPVHASGWAEVLSDASLRSDPIHANARGYEVFARGLAETLRKLGLTG</sequence>
<gene>
    <name evidence="3" type="ORF">FN976_19260</name>
</gene>
<keyword evidence="1" id="KW-0732">Signal</keyword>
<dbReference type="SUPFAM" id="SSF52266">
    <property type="entry name" value="SGNH hydrolase"/>
    <property type="match status" value="1"/>
</dbReference>
<dbReference type="InterPro" id="IPR013830">
    <property type="entry name" value="SGNH_hydro"/>
</dbReference>
<dbReference type="OrthoDB" id="9786188at2"/>
<dbReference type="InterPro" id="IPR036514">
    <property type="entry name" value="SGNH_hydro_sf"/>
</dbReference>
<dbReference type="PANTHER" id="PTHR30383">
    <property type="entry name" value="THIOESTERASE 1/PROTEASE 1/LYSOPHOSPHOLIPASE L1"/>
    <property type="match status" value="1"/>
</dbReference>
<organism evidence="3 4">
    <name type="scientific">Caenimonas sedimenti</name>
    <dbReference type="NCBI Taxonomy" id="2596921"/>
    <lineage>
        <taxon>Bacteria</taxon>
        <taxon>Pseudomonadati</taxon>
        <taxon>Pseudomonadota</taxon>
        <taxon>Betaproteobacteria</taxon>
        <taxon>Burkholderiales</taxon>
        <taxon>Comamonadaceae</taxon>
        <taxon>Caenimonas</taxon>
    </lineage>
</organism>
<dbReference type="Proteomes" id="UP000318199">
    <property type="component" value="Unassembled WGS sequence"/>
</dbReference>